<evidence type="ECO:0000256" key="3">
    <source>
        <dbReference type="ARBA" id="ARBA00013229"/>
    </source>
</evidence>
<feature type="chain" id="PRO_5040130286" description="pectinesterase" evidence="6">
    <location>
        <begin position="25"/>
        <end position="325"/>
    </location>
</feature>
<dbReference type="Pfam" id="PF01095">
    <property type="entry name" value="Pectinesterase"/>
    <property type="match status" value="1"/>
</dbReference>
<dbReference type="Gene3D" id="2.160.20.10">
    <property type="entry name" value="Single-stranded right-handed beta-helix, Pectin lyase-like"/>
    <property type="match status" value="1"/>
</dbReference>
<dbReference type="GO" id="GO:0042545">
    <property type="term" value="P:cell wall modification"/>
    <property type="evidence" value="ECO:0007669"/>
    <property type="project" value="InterPro"/>
</dbReference>
<evidence type="ECO:0000313" key="9">
    <source>
        <dbReference type="Proteomes" id="UP001141806"/>
    </source>
</evidence>
<evidence type="ECO:0000256" key="2">
    <source>
        <dbReference type="ARBA" id="ARBA00008891"/>
    </source>
</evidence>
<evidence type="ECO:0000256" key="4">
    <source>
        <dbReference type="ARBA" id="ARBA00022801"/>
    </source>
</evidence>
<dbReference type="AlphaFoldDB" id="A0A9Q0L406"/>
<evidence type="ECO:0000256" key="5">
    <source>
        <dbReference type="ARBA" id="ARBA00023085"/>
    </source>
</evidence>
<dbReference type="InterPro" id="IPR012334">
    <property type="entry name" value="Pectin_lyas_fold"/>
</dbReference>
<dbReference type="GO" id="GO:0030599">
    <property type="term" value="F:pectinesterase activity"/>
    <property type="evidence" value="ECO:0007669"/>
    <property type="project" value="UniProtKB-EC"/>
</dbReference>
<keyword evidence="5" id="KW-0063">Aspartyl esterase</keyword>
<dbReference type="PANTHER" id="PTHR31321:SF31">
    <property type="entry name" value="PECTINESTERASE QRT1"/>
    <property type="match status" value="1"/>
</dbReference>
<dbReference type="PANTHER" id="PTHR31321">
    <property type="entry name" value="ACYL-COA THIOESTER HYDROLASE YBHC-RELATED"/>
    <property type="match status" value="1"/>
</dbReference>
<keyword evidence="9" id="KW-1185">Reference proteome</keyword>
<evidence type="ECO:0000313" key="8">
    <source>
        <dbReference type="EMBL" id="KAJ4981962.1"/>
    </source>
</evidence>
<proteinExistence type="inferred from homology"/>
<reference evidence="8" key="1">
    <citation type="journal article" date="2023" name="Plant J.">
        <title>The genome of the king protea, Protea cynaroides.</title>
        <authorList>
            <person name="Chang J."/>
            <person name="Duong T.A."/>
            <person name="Schoeman C."/>
            <person name="Ma X."/>
            <person name="Roodt D."/>
            <person name="Barker N."/>
            <person name="Li Z."/>
            <person name="Van de Peer Y."/>
            <person name="Mizrachi E."/>
        </authorList>
    </citation>
    <scope>NUCLEOTIDE SEQUENCE</scope>
    <source>
        <tissue evidence="8">Young leaves</tissue>
    </source>
</reference>
<dbReference type="SUPFAM" id="SSF51126">
    <property type="entry name" value="Pectin lyase-like"/>
    <property type="match status" value="1"/>
</dbReference>
<accession>A0A9Q0L406</accession>
<dbReference type="EC" id="3.1.1.11" evidence="3"/>
<comment type="similarity">
    <text evidence="2">Belongs to the pectinesterase family.</text>
</comment>
<sequence>MGSSSYRIILFVLLVLLGVYAAQGVLPNSFITWDDLSATGQDRSFNFTQGYNSSQVIIVAKDGTGDSLTVQGAVDMVPQGNQSFETVISWHAKASDKDSNGTEIGTFNTATVDIESDYFCATDITFENTIVAERGMIGAQAVAIKISGDKSMFYKVRFLGSQDTLLDDSGRHYFYQCHIYGSMDFIFGTAKSLYQNCTISLTAEKHGAIAAHHRETADDDSGFSFVNCTVNGTSNNVDLGRAWGPYARAVYSYCDLDINVSQERWSDMGYESRRRTVQFGEYGSSGKGANERRDLEKQWVKPMSYEEARPFWDKTFIDGDEWLRV</sequence>
<evidence type="ECO:0000256" key="1">
    <source>
        <dbReference type="ARBA" id="ARBA00005184"/>
    </source>
</evidence>
<feature type="signal peptide" evidence="6">
    <location>
        <begin position="1"/>
        <end position="24"/>
    </location>
</feature>
<evidence type="ECO:0000259" key="7">
    <source>
        <dbReference type="Pfam" id="PF01095"/>
    </source>
</evidence>
<organism evidence="8 9">
    <name type="scientific">Protea cynaroides</name>
    <dbReference type="NCBI Taxonomy" id="273540"/>
    <lineage>
        <taxon>Eukaryota</taxon>
        <taxon>Viridiplantae</taxon>
        <taxon>Streptophyta</taxon>
        <taxon>Embryophyta</taxon>
        <taxon>Tracheophyta</taxon>
        <taxon>Spermatophyta</taxon>
        <taxon>Magnoliopsida</taxon>
        <taxon>Proteales</taxon>
        <taxon>Proteaceae</taxon>
        <taxon>Protea</taxon>
    </lineage>
</organism>
<dbReference type="InterPro" id="IPR000070">
    <property type="entry name" value="Pectinesterase_cat"/>
</dbReference>
<dbReference type="Proteomes" id="UP001141806">
    <property type="component" value="Unassembled WGS sequence"/>
</dbReference>
<dbReference type="InterPro" id="IPR011050">
    <property type="entry name" value="Pectin_lyase_fold/virulence"/>
</dbReference>
<name>A0A9Q0L406_9MAGN</name>
<protein>
    <recommendedName>
        <fullName evidence="3">pectinesterase</fullName>
        <ecNumber evidence="3">3.1.1.11</ecNumber>
    </recommendedName>
</protein>
<gene>
    <name evidence="8" type="ORF">NE237_032799</name>
</gene>
<dbReference type="EMBL" id="JAMYWD010000001">
    <property type="protein sequence ID" value="KAJ4981962.1"/>
    <property type="molecule type" value="Genomic_DNA"/>
</dbReference>
<comment type="caution">
    <text evidence="8">The sequence shown here is derived from an EMBL/GenBank/DDBJ whole genome shotgun (WGS) entry which is preliminary data.</text>
</comment>
<keyword evidence="6" id="KW-0732">Signal</keyword>
<keyword evidence="4" id="KW-0378">Hydrolase</keyword>
<dbReference type="OrthoDB" id="2019149at2759"/>
<evidence type="ECO:0000256" key="6">
    <source>
        <dbReference type="SAM" id="SignalP"/>
    </source>
</evidence>
<dbReference type="GO" id="GO:0045490">
    <property type="term" value="P:pectin catabolic process"/>
    <property type="evidence" value="ECO:0007669"/>
    <property type="project" value="TreeGrafter"/>
</dbReference>
<feature type="domain" description="Pectinesterase catalytic" evidence="7">
    <location>
        <begin position="100"/>
        <end position="320"/>
    </location>
</feature>
<comment type="pathway">
    <text evidence="1">Glycan metabolism; pectin degradation; 2-dehydro-3-deoxy-D-gluconate from pectin: step 1/5.</text>
</comment>